<evidence type="ECO:0000256" key="3">
    <source>
        <dbReference type="ARBA" id="ARBA00022737"/>
    </source>
</evidence>
<feature type="domain" description="SpoVT-AbrB" evidence="8">
    <location>
        <begin position="5"/>
        <end position="47"/>
    </location>
</feature>
<dbReference type="InterPro" id="IPR020603">
    <property type="entry name" value="MraZ_dom"/>
</dbReference>
<dbReference type="InterPro" id="IPR007159">
    <property type="entry name" value="SpoVT-AbrB_dom"/>
</dbReference>
<dbReference type="SUPFAM" id="SSF89447">
    <property type="entry name" value="AbrB/MazE/MraZ-like"/>
    <property type="match status" value="1"/>
</dbReference>
<evidence type="ECO:0000256" key="4">
    <source>
        <dbReference type="ARBA" id="ARBA00023015"/>
    </source>
</evidence>
<dbReference type="InterPro" id="IPR035642">
    <property type="entry name" value="MraZ_N"/>
</dbReference>
<organism evidence="10 12">
    <name type="scientific">Megasphaera elsdenii</name>
    <dbReference type="NCBI Taxonomy" id="907"/>
    <lineage>
        <taxon>Bacteria</taxon>
        <taxon>Bacillati</taxon>
        <taxon>Bacillota</taxon>
        <taxon>Negativicutes</taxon>
        <taxon>Veillonellales</taxon>
        <taxon>Veillonellaceae</taxon>
        <taxon>Megasphaera</taxon>
    </lineage>
</organism>
<keyword evidence="4 7" id="KW-0805">Transcription regulation</keyword>
<dbReference type="GO" id="GO:2000143">
    <property type="term" value="P:negative regulation of DNA-templated transcription initiation"/>
    <property type="evidence" value="ECO:0007669"/>
    <property type="project" value="TreeGrafter"/>
</dbReference>
<dbReference type="PANTHER" id="PTHR34701:SF1">
    <property type="entry name" value="TRANSCRIPTIONAL REGULATOR MRAZ"/>
    <property type="match status" value="1"/>
</dbReference>
<comment type="subcellular location">
    <subcellularLocation>
        <location evidence="7">Cytoplasm</location>
        <location evidence="7">Nucleoid</location>
    </subcellularLocation>
</comment>
<evidence type="ECO:0000256" key="6">
    <source>
        <dbReference type="ARBA" id="ARBA00023163"/>
    </source>
</evidence>
<evidence type="ECO:0000313" key="12">
    <source>
        <dbReference type="Proteomes" id="UP000536773"/>
    </source>
</evidence>
<dbReference type="InterPro" id="IPR003444">
    <property type="entry name" value="MraZ"/>
</dbReference>
<dbReference type="CDD" id="cd16321">
    <property type="entry name" value="MraZ_C"/>
    <property type="match status" value="1"/>
</dbReference>
<evidence type="ECO:0000256" key="7">
    <source>
        <dbReference type="HAMAP-Rule" id="MF_01008"/>
    </source>
</evidence>
<comment type="similarity">
    <text evidence="7">Belongs to the MraZ family.</text>
</comment>
<keyword evidence="6 7" id="KW-0804">Transcription</keyword>
<keyword evidence="3" id="KW-0677">Repeat</keyword>
<keyword evidence="2 7" id="KW-0963">Cytoplasm</keyword>
<keyword evidence="5 7" id="KW-0238">DNA-binding</keyword>
<protein>
    <recommendedName>
        <fullName evidence="1 7">Transcriptional regulator MraZ</fullName>
    </recommendedName>
</protein>
<accession>A0A1M6N4I7</accession>
<dbReference type="EMBL" id="JABBJH010000005">
    <property type="protein sequence ID" value="NMK38789.1"/>
    <property type="molecule type" value="Genomic_DNA"/>
</dbReference>
<evidence type="ECO:0000313" key="10">
    <source>
        <dbReference type="EMBL" id="NMK38789.1"/>
    </source>
</evidence>
<dbReference type="GO" id="GO:0000976">
    <property type="term" value="F:transcription cis-regulatory region binding"/>
    <property type="evidence" value="ECO:0007669"/>
    <property type="project" value="TreeGrafter"/>
</dbReference>
<reference evidence="10 12" key="2">
    <citation type="submission" date="2020-04" db="EMBL/GenBank/DDBJ databases">
        <authorList>
            <person name="Hitch T.C.A."/>
            <person name="Wylensek D."/>
            <person name="Clavel T."/>
        </authorList>
    </citation>
    <scope>NUCLEOTIDE SEQUENCE [LARGE SCALE GENOMIC DNA]</scope>
    <source>
        <strain evidence="10 12">WCA-386-APC-2A</strain>
    </source>
</reference>
<dbReference type="EMBL" id="CP027569">
    <property type="protein sequence ID" value="AVO27618.1"/>
    <property type="molecule type" value="Genomic_DNA"/>
</dbReference>
<dbReference type="GO" id="GO:0003700">
    <property type="term" value="F:DNA-binding transcription factor activity"/>
    <property type="evidence" value="ECO:0007669"/>
    <property type="project" value="UniProtKB-UniRule"/>
</dbReference>
<dbReference type="Gene3D" id="3.40.1550.20">
    <property type="entry name" value="Transcriptional regulator MraZ domain"/>
    <property type="match status" value="1"/>
</dbReference>
<evidence type="ECO:0000313" key="11">
    <source>
        <dbReference type="Proteomes" id="UP000238358"/>
    </source>
</evidence>
<dbReference type="HAMAP" id="MF_01008">
    <property type="entry name" value="MraZ"/>
    <property type="match status" value="1"/>
</dbReference>
<dbReference type="AlphaFoldDB" id="A0A1M6N4I7"/>
<dbReference type="OrthoDB" id="9807753at2"/>
<dbReference type="RefSeq" id="WP_014016116.1">
    <property type="nucleotide sequence ID" value="NZ_AP031433.1"/>
</dbReference>
<name>A0A1M6N4I7_MEGEL</name>
<dbReference type="InterPro" id="IPR035644">
    <property type="entry name" value="MraZ_C"/>
</dbReference>
<dbReference type="InterPro" id="IPR037914">
    <property type="entry name" value="SpoVT-AbrB_sf"/>
</dbReference>
<dbReference type="CDD" id="cd16320">
    <property type="entry name" value="MraZ_N"/>
    <property type="match status" value="1"/>
</dbReference>
<evidence type="ECO:0000256" key="2">
    <source>
        <dbReference type="ARBA" id="ARBA00022490"/>
    </source>
</evidence>
<evidence type="ECO:0000313" key="9">
    <source>
        <dbReference type="EMBL" id="AVO27618.1"/>
    </source>
</evidence>
<dbReference type="Pfam" id="PF02381">
    <property type="entry name" value="MraZ"/>
    <property type="match status" value="2"/>
</dbReference>
<evidence type="ECO:0000259" key="8">
    <source>
        <dbReference type="PROSITE" id="PS51740"/>
    </source>
</evidence>
<evidence type="ECO:0000256" key="1">
    <source>
        <dbReference type="ARBA" id="ARBA00013860"/>
    </source>
</evidence>
<reference evidence="9 11" key="1">
    <citation type="journal article" date="2018" name="Genome Announc.">
        <title>Complete genomes of two Megasphaera elsdenii strains, NCIMB 702410 and ATCC 25940.</title>
        <authorList>
            <person name="Hatmaker E.A."/>
            <person name="O'Dell K."/>
            <person name="Riley L.A."/>
            <person name="Klingeman D.M."/>
            <person name="Guss A.M."/>
        </authorList>
    </citation>
    <scope>NUCLEOTIDE SEQUENCE [LARGE SCALE GENOMIC DNA]</scope>
    <source>
        <strain evidence="9 11">NCIMB702410</strain>
    </source>
</reference>
<dbReference type="Proteomes" id="UP000238358">
    <property type="component" value="Chromosome"/>
</dbReference>
<dbReference type="GO" id="GO:0005737">
    <property type="term" value="C:cytoplasm"/>
    <property type="evidence" value="ECO:0007669"/>
    <property type="project" value="UniProtKB-UniRule"/>
</dbReference>
<dbReference type="InterPro" id="IPR038619">
    <property type="entry name" value="MraZ_sf"/>
</dbReference>
<dbReference type="PROSITE" id="PS51740">
    <property type="entry name" value="SPOVT_ABRB"/>
    <property type="match status" value="2"/>
</dbReference>
<dbReference type="Proteomes" id="UP000536773">
    <property type="component" value="Unassembled WGS sequence"/>
</dbReference>
<dbReference type="NCBIfam" id="TIGR00242">
    <property type="entry name" value="division/cell wall cluster transcriptional repressor MraZ"/>
    <property type="match status" value="1"/>
</dbReference>
<dbReference type="GO" id="GO:0009295">
    <property type="term" value="C:nucleoid"/>
    <property type="evidence" value="ECO:0007669"/>
    <property type="project" value="UniProtKB-SubCell"/>
</dbReference>
<feature type="domain" description="SpoVT-AbrB" evidence="8">
    <location>
        <begin position="76"/>
        <end position="119"/>
    </location>
</feature>
<sequence>MFMGEYEHSIDAKGRVILPVKFRDELGPKFVVTRGLEGCLSVYTMEAWMRLAGSLKKLRASKENVRAFKRFVFGSAAEVEFDKQGRILIPATLRAYAKLVKDVTVLGTGDKVEIWSKDVYEAYAAKTIPVMEEIAESLDDSLDLDF</sequence>
<proteinExistence type="inferred from homology"/>
<dbReference type="PANTHER" id="PTHR34701">
    <property type="entry name" value="TRANSCRIPTIONAL REGULATOR MRAZ"/>
    <property type="match status" value="1"/>
</dbReference>
<dbReference type="GeneID" id="97492120"/>
<comment type="subunit">
    <text evidence="7">Forms oligomers.</text>
</comment>
<evidence type="ECO:0000256" key="5">
    <source>
        <dbReference type="ARBA" id="ARBA00023125"/>
    </source>
</evidence>
<gene>
    <name evidence="7 10" type="primary">mraZ</name>
    <name evidence="9" type="ORF">C6Y28_08370</name>
    <name evidence="10" type="ORF">HG933_05275</name>
</gene>